<reference evidence="5" key="1">
    <citation type="journal article" date="2020" name="Nature">
        <title>Giant virus diversity and host interactions through global metagenomics.</title>
        <authorList>
            <person name="Schulz F."/>
            <person name="Roux S."/>
            <person name="Paez-Espino D."/>
            <person name="Jungbluth S."/>
            <person name="Walsh D.A."/>
            <person name="Denef V.J."/>
            <person name="McMahon K.D."/>
            <person name="Konstantinidis K.T."/>
            <person name="Eloe-Fadrosh E.A."/>
            <person name="Kyrpides N.C."/>
            <person name="Woyke T."/>
        </authorList>
    </citation>
    <scope>NUCLEOTIDE SEQUENCE</scope>
    <source>
        <strain evidence="5">GVMAG-M-3300027708-39</strain>
    </source>
</reference>
<dbReference type="InterPro" id="IPR000719">
    <property type="entry name" value="Prot_kinase_dom"/>
</dbReference>
<keyword evidence="2" id="KW-0547">Nucleotide-binding</keyword>
<feature type="domain" description="Protein kinase" evidence="4">
    <location>
        <begin position="12"/>
        <end position="274"/>
    </location>
</feature>
<organism evidence="5">
    <name type="scientific">viral metagenome</name>
    <dbReference type="NCBI Taxonomy" id="1070528"/>
    <lineage>
        <taxon>unclassified sequences</taxon>
        <taxon>metagenomes</taxon>
        <taxon>organismal metagenomes</taxon>
    </lineage>
</organism>
<dbReference type="PANTHER" id="PTHR11909">
    <property type="entry name" value="CASEIN KINASE-RELATED"/>
    <property type="match status" value="1"/>
</dbReference>
<dbReference type="Pfam" id="PF00069">
    <property type="entry name" value="Pkinase"/>
    <property type="match status" value="1"/>
</dbReference>
<evidence type="ECO:0000256" key="3">
    <source>
        <dbReference type="ARBA" id="ARBA00022840"/>
    </source>
</evidence>
<dbReference type="SUPFAM" id="SSF56112">
    <property type="entry name" value="Protein kinase-like (PK-like)"/>
    <property type="match status" value="1"/>
</dbReference>
<sequence>MNDTNIIVGNKYKLLQQIGSGSFGSIFEGMNIRTSEKVAIKIEAISDELKLLKHESNIYRILASVEGIPKIKWYGKDETNYYMVIDLFGKSLQDLLYKTKKMSLKLVLQIGINILTILMKIHDIGFIHRDIKPENFLLTLSKPTKVCLIDFGLCKPYLLNKKHIEFTYKNKFVGTLNFASINAHNLYEQSRRDDLESVAYMLIYFYSGKLEWINDEYQDTFELENNYVRSMKKILANDNNIPKVLLEFYKNIAKLEFEERPKYEKYIDSFREELGNLQ</sequence>
<evidence type="ECO:0000259" key="4">
    <source>
        <dbReference type="PROSITE" id="PS50011"/>
    </source>
</evidence>
<dbReference type="Gene3D" id="1.10.510.10">
    <property type="entry name" value="Transferase(Phosphotransferase) domain 1"/>
    <property type="match status" value="1"/>
</dbReference>
<proteinExistence type="predicted"/>
<evidence type="ECO:0000256" key="1">
    <source>
        <dbReference type="ARBA" id="ARBA00012513"/>
    </source>
</evidence>
<evidence type="ECO:0000313" key="5">
    <source>
        <dbReference type="EMBL" id="QHU04386.1"/>
    </source>
</evidence>
<dbReference type="InterPro" id="IPR050235">
    <property type="entry name" value="CK1_Ser-Thr_kinase"/>
</dbReference>
<dbReference type="InterPro" id="IPR017441">
    <property type="entry name" value="Protein_kinase_ATP_BS"/>
</dbReference>
<accession>A0A6C0JHW8</accession>
<dbReference type="AlphaFoldDB" id="A0A6C0JHW8"/>
<name>A0A6C0JHW8_9ZZZZ</name>
<protein>
    <recommendedName>
        <fullName evidence="1">non-specific serine/threonine protein kinase</fullName>
        <ecNumber evidence="1">2.7.11.1</ecNumber>
    </recommendedName>
</protein>
<dbReference type="PROSITE" id="PS50011">
    <property type="entry name" value="PROTEIN_KINASE_DOM"/>
    <property type="match status" value="1"/>
</dbReference>
<dbReference type="InterPro" id="IPR011009">
    <property type="entry name" value="Kinase-like_dom_sf"/>
</dbReference>
<dbReference type="GO" id="GO:0004674">
    <property type="term" value="F:protein serine/threonine kinase activity"/>
    <property type="evidence" value="ECO:0007669"/>
    <property type="project" value="UniProtKB-EC"/>
</dbReference>
<dbReference type="EMBL" id="MN740396">
    <property type="protein sequence ID" value="QHU04386.1"/>
    <property type="molecule type" value="Genomic_DNA"/>
</dbReference>
<dbReference type="SMART" id="SM00220">
    <property type="entry name" value="S_TKc"/>
    <property type="match status" value="1"/>
</dbReference>
<keyword evidence="3" id="KW-0067">ATP-binding</keyword>
<dbReference type="EC" id="2.7.11.1" evidence="1"/>
<dbReference type="PROSITE" id="PS00107">
    <property type="entry name" value="PROTEIN_KINASE_ATP"/>
    <property type="match status" value="1"/>
</dbReference>
<evidence type="ECO:0000256" key="2">
    <source>
        <dbReference type="ARBA" id="ARBA00022741"/>
    </source>
</evidence>
<dbReference type="PROSITE" id="PS00108">
    <property type="entry name" value="PROTEIN_KINASE_ST"/>
    <property type="match status" value="1"/>
</dbReference>
<dbReference type="InterPro" id="IPR008271">
    <property type="entry name" value="Ser/Thr_kinase_AS"/>
</dbReference>
<dbReference type="GO" id="GO:0005524">
    <property type="term" value="F:ATP binding"/>
    <property type="evidence" value="ECO:0007669"/>
    <property type="project" value="UniProtKB-KW"/>
</dbReference>